<keyword evidence="3" id="KW-1185">Reference proteome</keyword>
<dbReference type="PANTHER" id="PTHR20883:SF48">
    <property type="entry name" value="ECTOINE DIOXYGENASE"/>
    <property type="match status" value="1"/>
</dbReference>
<keyword evidence="2" id="KW-0223">Dioxygenase</keyword>
<dbReference type="Gene3D" id="2.60.120.620">
    <property type="entry name" value="q2cbj1_9rhob like domain"/>
    <property type="match status" value="1"/>
</dbReference>
<reference evidence="2 3" key="1">
    <citation type="submission" date="2016-08" db="EMBL/GenBank/DDBJ databases">
        <title>Draft genome of the agarase producing Sphingomonas sp. MCT13.</title>
        <authorList>
            <person name="D'Andrea M.M."/>
            <person name="Rossolini G.M."/>
            <person name="Thaller M.C."/>
        </authorList>
    </citation>
    <scope>NUCLEOTIDE SEQUENCE [LARGE SCALE GENOMIC DNA]</scope>
    <source>
        <strain evidence="2 3">MCT13</strain>
    </source>
</reference>
<dbReference type="EMBL" id="MDDS01000012">
    <property type="protein sequence ID" value="ODP38815.1"/>
    <property type="molecule type" value="Genomic_DNA"/>
</dbReference>
<sequence length="304" mass="33370">MTVQQQRFSPEAVASWSAALRRDGYCIIPDAVDTSAVDTLAGDLAGAFETTPAASGPFYGPWTKRFHGLLGRSAEMDSFVRDPLILSIAEEILLSGCEVIQLNLTQAIEIMPGGREQPPHRDQDMWPVRQPGLEYLVNVMWPFTPYTAENGATILWPGSHLRQDEIVLDSNEAIVAEMAPGSALLFLGSTLHAGGANRTTESRRGMIVSYSLGWLKPYELPWLAYPPEIARTFPRELAKLAGYRSHRPNLGTFEGRCASDLLSEDVTPKGAVDALRPEQEALIEQYYTGPFDGGQHGFAAPPRK</sequence>
<dbReference type="SUPFAM" id="SSF51197">
    <property type="entry name" value="Clavaminate synthase-like"/>
    <property type="match status" value="1"/>
</dbReference>
<evidence type="ECO:0000313" key="3">
    <source>
        <dbReference type="Proteomes" id="UP000094487"/>
    </source>
</evidence>
<gene>
    <name evidence="2" type="ORF">BFL28_13580</name>
</gene>
<dbReference type="Pfam" id="PF05721">
    <property type="entry name" value="PhyH"/>
    <property type="match status" value="1"/>
</dbReference>
<dbReference type="PANTHER" id="PTHR20883">
    <property type="entry name" value="PHYTANOYL-COA DIOXYGENASE DOMAIN CONTAINING 1"/>
    <property type="match status" value="1"/>
</dbReference>
<dbReference type="GO" id="GO:0016706">
    <property type="term" value="F:2-oxoglutarate-dependent dioxygenase activity"/>
    <property type="evidence" value="ECO:0007669"/>
    <property type="project" value="UniProtKB-ARBA"/>
</dbReference>
<dbReference type="AlphaFoldDB" id="A0A1E3M0C8"/>
<keyword evidence="2" id="KW-0560">Oxidoreductase</keyword>
<comment type="cofactor">
    <cofactor evidence="1">
        <name>Fe(2+)</name>
        <dbReference type="ChEBI" id="CHEBI:29033"/>
    </cofactor>
</comment>
<dbReference type="STRING" id="1888892.BFL28_13580"/>
<evidence type="ECO:0000256" key="1">
    <source>
        <dbReference type="ARBA" id="ARBA00001954"/>
    </source>
</evidence>
<protein>
    <submittedName>
        <fullName evidence="2">Phytanoyl-CoA dioxygenase</fullName>
    </submittedName>
</protein>
<dbReference type="InterPro" id="IPR008775">
    <property type="entry name" value="Phytyl_CoA_dOase-like"/>
</dbReference>
<dbReference type="OrthoDB" id="9796766at2"/>
<organism evidence="2 3">
    <name type="scientific">Sphingomonas turrisvirgatae</name>
    <dbReference type="NCBI Taxonomy" id="1888892"/>
    <lineage>
        <taxon>Bacteria</taxon>
        <taxon>Pseudomonadati</taxon>
        <taxon>Pseudomonadota</taxon>
        <taxon>Alphaproteobacteria</taxon>
        <taxon>Sphingomonadales</taxon>
        <taxon>Sphingomonadaceae</taxon>
        <taxon>Sphingomonas</taxon>
    </lineage>
</organism>
<accession>A0A1E3M0C8</accession>
<dbReference type="RefSeq" id="WP_069319555.1">
    <property type="nucleotide sequence ID" value="NZ_MDDS01000012.1"/>
</dbReference>
<name>A0A1E3M0C8_9SPHN</name>
<dbReference type="Proteomes" id="UP000094487">
    <property type="component" value="Unassembled WGS sequence"/>
</dbReference>
<comment type="caution">
    <text evidence="2">The sequence shown here is derived from an EMBL/GenBank/DDBJ whole genome shotgun (WGS) entry which is preliminary data.</text>
</comment>
<evidence type="ECO:0000313" key="2">
    <source>
        <dbReference type="EMBL" id="ODP38815.1"/>
    </source>
</evidence>
<dbReference type="GO" id="GO:0005506">
    <property type="term" value="F:iron ion binding"/>
    <property type="evidence" value="ECO:0007669"/>
    <property type="project" value="UniProtKB-ARBA"/>
</dbReference>
<proteinExistence type="predicted"/>